<evidence type="ECO:0000313" key="1">
    <source>
        <dbReference type="EMBL" id="KAE8363429.1"/>
    </source>
</evidence>
<gene>
    <name evidence="1" type="ORF">BDV27DRAFT_129930</name>
</gene>
<accession>A0A5N7A2K7</accession>
<dbReference type="AlphaFoldDB" id="A0A5N7A2K7"/>
<protein>
    <submittedName>
        <fullName evidence="1">Uncharacterized protein</fullName>
    </submittedName>
</protein>
<dbReference type="Proteomes" id="UP000326268">
    <property type="component" value="Unassembled WGS sequence"/>
</dbReference>
<evidence type="ECO:0000313" key="2">
    <source>
        <dbReference type="Proteomes" id="UP000326268"/>
    </source>
</evidence>
<dbReference type="RefSeq" id="XP_031926510.1">
    <property type="nucleotide sequence ID" value="XM_032067318.1"/>
</dbReference>
<dbReference type="EMBL" id="ML737676">
    <property type="protein sequence ID" value="KAE8363429.1"/>
    <property type="molecule type" value="Genomic_DNA"/>
</dbReference>
<proteinExistence type="predicted"/>
<dbReference type="GeneID" id="43651764"/>
<keyword evidence="2" id="KW-1185">Reference proteome</keyword>
<reference evidence="1 2" key="1">
    <citation type="submission" date="2019-04" db="EMBL/GenBank/DDBJ databases">
        <title>Friends and foes A comparative genomics studyof 23 Aspergillus species from section Flavi.</title>
        <authorList>
            <consortium name="DOE Joint Genome Institute"/>
            <person name="Kjaerbolling I."/>
            <person name="Vesth T."/>
            <person name="Frisvad J.C."/>
            <person name="Nybo J.L."/>
            <person name="Theobald S."/>
            <person name="Kildgaard S."/>
            <person name="Isbrandt T."/>
            <person name="Kuo A."/>
            <person name="Sato A."/>
            <person name="Lyhne E.K."/>
            <person name="Kogle M.E."/>
            <person name="Wiebenga A."/>
            <person name="Kun R.S."/>
            <person name="Lubbers R.J."/>
            <person name="Makela M.R."/>
            <person name="Barry K."/>
            <person name="Chovatia M."/>
            <person name="Clum A."/>
            <person name="Daum C."/>
            <person name="Haridas S."/>
            <person name="He G."/>
            <person name="LaButti K."/>
            <person name="Lipzen A."/>
            <person name="Mondo S."/>
            <person name="Riley R."/>
            <person name="Salamov A."/>
            <person name="Simmons B.A."/>
            <person name="Magnuson J.K."/>
            <person name="Henrissat B."/>
            <person name="Mortensen U.H."/>
            <person name="Larsen T.O."/>
            <person name="Devries R.P."/>
            <person name="Grigoriev I.V."/>
            <person name="Machida M."/>
            <person name="Baker S.E."/>
            <person name="Andersen M.R."/>
        </authorList>
    </citation>
    <scope>NUCLEOTIDE SEQUENCE [LARGE SCALE GENOMIC DNA]</scope>
    <source>
        <strain evidence="1 2">CBS 763.97</strain>
    </source>
</reference>
<organism evidence="1 2">
    <name type="scientific">Aspergillus caelatus</name>
    <dbReference type="NCBI Taxonomy" id="61420"/>
    <lineage>
        <taxon>Eukaryota</taxon>
        <taxon>Fungi</taxon>
        <taxon>Dikarya</taxon>
        <taxon>Ascomycota</taxon>
        <taxon>Pezizomycotina</taxon>
        <taxon>Eurotiomycetes</taxon>
        <taxon>Eurotiomycetidae</taxon>
        <taxon>Eurotiales</taxon>
        <taxon>Aspergillaceae</taxon>
        <taxon>Aspergillus</taxon>
        <taxon>Aspergillus subgen. Circumdati</taxon>
    </lineage>
</organism>
<sequence>MHLNVCGHGNTYLGPSQSCVFNSEICMIGLTAPRVSWEVFQEAFFLLSSRDKRIIVTN</sequence>
<name>A0A5N7A2K7_9EURO</name>